<proteinExistence type="predicted"/>
<dbReference type="eggNOG" id="COG2982">
    <property type="taxonomic scope" value="Bacteria"/>
</dbReference>
<dbReference type="AlphaFoldDB" id="Q07T74"/>
<feature type="domain" description="AsmA" evidence="2">
    <location>
        <begin position="287"/>
        <end position="474"/>
    </location>
</feature>
<dbReference type="HOGENOM" id="CLU_012870_1_0_5"/>
<dbReference type="PANTHER" id="PTHR30441">
    <property type="entry name" value="DUF748 DOMAIN-CONTAINING PROTEIN"/>
    <property type="match status" value="1"/>
</dbReference>
<organism evidence="3">
    <name type="scientific">Rhodopseudomonas palustris (strain BisA53)</name>
    <dbReference type="NCBI Taxonomy" id="316055"/>
    <lineage>
        <taxon>Bacteria</taxon>
        <taxon>Pseudomonadati</taxon>
        <taxon>Pseudomonadota</taxon>
        <taxon>Alphaproteobacteria</taxon>
        <taxon>Hyphomicrobiales</taxon>
        <taxon>Nitrobacteraceae</taxon>
        <taxon>Rhodopseudomonas</taxon>
    </lineage>
</organism>
<reference evidence="3" key="1">
    <citation type="submission" date="2006-09" db="EMBL/GenBank/DDBJ databases">
        <title>Complete sequence of Rhodopseudomonas palustris BisA53.</title>
        <authorList>
            <consortium name="US DOE Joint Genome Institute"/>
            <person name="Copeland A."/>
            <person name="Lucas S."/>
            <person name="Lapidus A."/>
            <person name="Barry K."/>
            <person name="Detter J.C."/>
            <person name="Glavina del Rio T."/>
            <person name="Hammon N."/>
            <person name="Israni S."/>
            <person name="Dalin E."/>
            <person name="Tice H."/>
            <person name="Pitluck S."/>
            <person name="Chain P."/>
            <person name="Malfatti S."/>
            <person name="Shin M."/>
            <person name="Vergez L."/>
            <person name="Schmutz J."/>
            <person name="Larimer F."/>
            <person name="Land M."/>
            <person name="Hauser L."/>
            <person name="Pelletier D.A."/>
            <person name="Kyrpides N."/>
            <person name="Kim E."/>
            <person name="Harwood C.S."/>
            <person name="Oda Y."/>
            <person name="Richardson P."/>
        </authorList>
    </citation>
    <scope>NUCLEOTIDE SEQUENCE [LARGE SCALE GENOMIC DNA]</scope>
    <source>
        <strain evidence="3">BisA53</strain>
    </source>
</reference>
<dbReference type="PANTHER" id="PTHR30441:SF4">
    <property type="entry name" value="PROTEIN ASMA"/>
    <property type="match status" value="1"/>
</dbReference>
<evidence type="ECO:0000313" key="3">
    <source>
        <dbReference type="EMBL" id="ABJ04860.1"/>
    </source>
</evidence>
<dbReference type="InterPro" id="IPR007844">
    <property type="entry name" value="AsmA"/>
</dbReference>
<feature type="compositionally biased region" description="Basic and acidic residues" evidence="1">
    <location>
        <begin position="595"/>
        <end position="606"/>
    </location>
</feature>
<dbReference type="Pfam" id="PF05170">
    <property type="entry name" value="AsmA"/>
    <property type="match status" value="1"/>
</dbReference>
<dbReference type="EMBL" id="CP000463">
    <property type="protein sequence ID" value="ABJ04860.1"/>
    <property type="molecule type" value="Genomic_DNA"/>
</dbReference>
<evidence type="ECO:0000256" key="1">
    <source>
        <dbReference type="SAM" id="MobiDB-lite"/>
    </source>
</evidence>
<dbReference type="STRING" id="316055.RPE_0904"/>
<evidence type="ECO:0000259" key="2">
    <source>
        <dbReference type="Pfam" id="PF05170"/>
    </source>
</evidence>
<dbReference type="GO" id="GO:0005886">
    <property type="term" value="C:plasma membrane"/>
    <property type="evidence" value="ECO:0007669"/>
    <property type="project" value="TreeGrafter"/>
</dbReference>
<protein>
    <submittedName>
        <fullName evidence="3">AsmA family protein</fullName>
    </submittedName>
</protein>
<dbReference type="OrthoDB" id="225437at2"/>
<name>Q07T74_RHOP5</name>
<dbReference type="InterPro" id="IPR052894">
    <property type="entry name" value="AsmA-related"/>
</dbReference>
<dbReference type="GO" id="GO:0090313">
    <property type="term" value="P:regulation of protein targeting to membrane"/>
    <property type="evidence" value="ECO:0007669"/>
    <property type="project" value="TreeGrafter"/>
</dbReference>
<accession>Q07T74</accession>
<sequence>MKALKPLAAVALLVLLGAGLLLAYGIPAGWMTSAMQSQLARDTGLRVSVQGTTRIALWPAPRVTLQDVVLDRPDAGERSVRLNVVRIEAGVPFAALWSGTPQLTELTLTQPVLQVPLLRERRAAPAAPAPTPSNVFSMPSFERLRIVDGAVVLSNPQDKVERRIDGISADLAMAEDRRVTGTGSATFGAHPLGFEFTATAPATLGGRESVPVEFSLTAPTLLTSALTSKAELKLNGTVLMINGLSGSFGGGAFNGWGSADLAGKPQLKLDLDFQKLALPGTKADARPDAPWSETTFDLIGLNYVDAQARISAGEVLIGEAKIAPAAFGATLSRGVATARFLNLGAYGGQANGELTLDVTGATPTTTLRADVAGVRALPLLSTLAGFDRIDGTTQATLDLRSAGTSVATLIGALAGSAKVELRDGEIRGVNVARMIRALASGSLAGWRDNATESTDLSRFTASFTIDQGQAATSDLAMAGPLVRMTGGGRFDLPNQALAFRVDPKLVLTTQGQGGAGNPIGFGVPVVVEGPWMEPRIHLDVAGILDDPDGVYARLRQLGQGLFGPDGELSGLGGTLGDMIRQGLGNDGRPQPPDGAPDRPAPDRDPTVDTFMKQLFGR</sequence>
<feature type="region of interest" description="Disordered" evidence="1">
    <location>
        <begin position="573"/>
        <end position="608"/>
    </location>
</feature>
<dbReference type="KEGG" id="rpe:RPE_0904"/>
<gene>
    <name evidence="3" type="ordered locus">RPE_0904</name>
</gene>